<dbReference type="InterPro" id="IPR058660">
    <property type="entry name" value="WHD_DnaB"/>
</dbReference>
<dbReference type="Gene3D" id="1.10.10.630">
    <property type="entry name" value="DnaD domain-like"/>
    <property type="match status" value="1"/>
</dbReference>
<evidence type="ECO:0000259" key="4">
    <source>
        <dbReference type="Pfam" id="PF25888"/>
    </source>
</evidence>
<feature type="compositionally biased region" description="Basic and acidic residues" evidence="2">
    <location>
        <begin position="438"/>
        <end position="452"/>
    </location>
</feature>
<accession>A0AB74TTZ1</accession>
<dbReference type="EMBL" id="CP142433">
    <property type="protein sequence ID" value="XBC46343.1"/>
    <property type="molecule type" value="Genomic_DNA"/>
</dbReference>
<dbReference type="InterPro" id="IPR034829">
    <property type="entry name" value="DnaD-like_sf"/>
</dbReference>
<protein>
    <submittedName>
        <fullName evidence="5">DnaD domain protein</fullName>
    </submittedName>
</protein>
<feature type="compositionally biased region" description="Polar residues" evidence="2">
    <location>
        <begin position="271"/>
        <end position="284"/>
    </location>
</feature>
<gene>
    <name evidence="5" type="ORF">VUQ08_01655</name>
</gene>
<feature type="region of interest" description="Disordered" evidence="2">
    <location>
        <begin position="404"/>
        <end position="465"/>
    </location>
</feature>
<feature type="domain" description="Replicative helicase loading/DNA remodeling protein DnaB N-terminal winged helix" evidence="4">
    <location>
        <begin position="9"/>
        <end position="243"/>
    </location>
</feature>
<sequence length="465" mass="53261">MSYPWQHINPKDQLMIQLSQPITEADTYLISTLYKPLMSGQAVSLYLSLKSVLYYSPKASSEILLSRLLSENNMGIEAFFNARSQLEALGLLSLYQHKHQQHQYIYQVHPPLSASEFFSDPILRTLLYQQIGESHYDMLKHTLLQGHEISDQFRNITKSFLDVYHYNGQVVSQEPIHSPKQPAVKDQVEAESDFDWQFFKQGLSQHFVKVQSITSEIRQLIAIYHVTYGIDEQQMQQIILETADVETGNVDAATLERNLNRKIQQLNRSNQLTQKSQAVTQATESDGAGPTDEALAKQGFSPETIESIQVAYAYSPLDYLQSIKQQRHGFVTSSEKWTIKELVSQSRLTAPVINILLSYILIIKDNPTLEKNYALKIANDWAQKGIRTPEEAMKLIYDLYRQQNSSNKPRTNKSRSSYKGTSSKRESLPDWVSNPVAEEERLSPEKEAEMRQKLQQISHLTRGES</sequence>
<reference evidence="5" key="1">
    <citation type="submission" date="2023-12" db="EMBL/GenBank/DDBJ databases">
        <title>Dolosigranulum savutii sp. nov. isolated from human upper respiratory samples collected in Botswana.</title>
        <authorList>
            <person name="Kelly M.S."/>
        </authorList>
    </citation>
    <scope>NUCLEOTIDE SEQUENCE</scope>
    <source>
        <strain evidence="5">MSK433</strain>
    </source>
</reference>
<proteinExistence type="inferred from homology"/>
<feature type="domain" description="DnaB/C C-terminal" evidence="3">
    <location>
        <begin position="321"/>
        <end position="394"/>
    </location>
</feature>
<dbReference type="InterPro" id="IPR006343">
    <property type="entry name" value="DnaB/C_C"/>
</dbReference>
<feature type="region of interest" description="Disordered" evidence="2">
    <location>
        <begin position="271"/>
        <end position="295"/>
    </location>
</feature>
<dbReference type="Pfam" id="PF07261">
    <property type="entry name" value="DnaB_2"/>
    <property type="match status" value="1"/>
</dbReference>
<evidence type="ECO:0000259" key="3">
    <source>
        <dbReference type="Pfam" id="PF07261"/>
    </source>
</evidence>
<evidence type="ECO:0000256" key="1">
    <source>
        <dbReference type="ARBA" id="ARBA00093462"/>
    </source>
</evidence>
<dbReference type="Pfam" id="PF25888">
    <property type="entry name" value="WHD_DnaB"/>
    <property type="match status" value="1"/>
</dbReference>
<organism evidence="5">
    <name type="scientific">Dolosigranulum savutiense</name>
    <dbReference type="NCBI Taxonomy" id="3110288"/>
    <lineage>
        <taxon>Bacteria</taxon>
        <taxon>Bacillati</taxon>
        <taxon>Bacillota</taxon>
        <taxon>Bacilli</taxon>
        <taxon>Lactobacillales</taxon>
        <taxon>Carnobacteriaceae</taxon>
        <taxon>Dolosigranulum</taxon>
    </lineage>
</organism>
<dbReference type="AlphaFoldDB" id="A0AB74TTZ1"/>
<feature type="compositionally biased region" description="Polar residues" evidence="2">
    <location>
        <begin position="404"/>
        <end position="421"/>
    </location>
</feature>
<comment type="similarity">
    <text evidence="1">Belongs to the DnaB/DnaD family.</text>
</comment>
<evidence type="ECO:0000256" key="2">
    <source>
        <dbReference type="SAM" id="MobiDB-lite"/>
    </source>
</evidence>
<dbReference type="RefSeq" id="WP_347300648.1">
    <property type="nucleotide sequence ID" value="NZ_CP142433.1"/>
</dbReference>
<name>A0AB74TTZ1_9LACT</name>
<evidence type="ECO:0000313" key="5">
    <source>
        <dbReference type="EMBL" id="XBC46343.1"/>
    </source>
</evidence>